<dbReference type="Pfam" id="PF00342">
    <property type="entry name" value="PGI"/>
    <property type="match status" value="1"/>
</dbReference>
<gene>
    <name evidence="7 9" type="primary">pgi</name>
    <name evidence="9" type="ORF">Q8A57_02820</name>
</gene>
<dbReference type="NCBIfam" id="NF001211">
    <property type="entry name" value="PRK00179.1"/>
    <property type="match status" value="1"/>
</dbReference>
<dbReference type="InterPro" id="IPR035476">
    <property type="entry name" value="SIS_PGI_1"/>
</dbReference>
<feature type="active site" evidence="7">
    <location>
        <position position="389"/>
    </location>
</feature>
<comment type="caution">
    <text evidence="9">The sequence shown here is derived from an EMBL/GenBank/DDBJ whole genome shotgun (WGS) entry which is preliminary data.</text>
</comment>
<dbReference type="InterPro" id="IPR046348">
    <property type="entry name" value="SIS_dom_sf"/>
</dbReference>
<dbReference type="PANTHER" id="PTHR11469">
    <property type="entry name" value="GLUCOSE-6-PHOSPHATE ISOMERASE"/>
    <property type="match status" value="1"/>
</dbReference>
<keyword evidence="3 7" id="KW-0312">Gluconeogenesis</keyword>
<evidence type="ECO:0000256" key="5">
    <source>
        <dbReference type="ARBA" id="ARBA00023235"/>
    </source>
</evidence>
<dbReference type="HAMAP" id="MF_00473">
    <property type="entry name" value="G6P_isomerase"/>
    <property type="match status" value="1"/>
</dbReference>
<dbReference type="RefSeq" id="WP_305169403.1">
    <property type="nucleotide sequence ID" value="NZ_JAUUUU010000001.1"/>
</dbReference>
<keyword evidence="10" id="KW-1185">Reference proteome</keyword>
<comment type="similarity">
    <text evidence="2 7 8">Belongs to the GPI family.</text>
</comment>
<evidence type="ECO:0000256" key="3">
    <source>
        <dbReference type="ARBA" id="ARBA00022432"/>
    </source>
</evidence>
<dbReference type="GO" id="GO:0005829">
    <property type="term" value="C:cytosol"/>
    <property type="evidence" value="ECO:0007669"/>
    <property type="project" value="TreeGrafter"/>
</dbReference>
<evidence type="ECO:0000313" key="10">
    <source>
        <dbReference type="Proteomes" id="UP001178354"/>
    </source>
</evidence>
<protein>
    <recommendedName>
        <fullName evidence="7">Glucose-6-phosphate isomerase</fullName>
        <shortName evidence="7">GPI</shortName>
        <ecNumber evidence="7">5.3.1.9</ecNumber>
    </recommendedName>
    <alternativeName>
        <fullName evidence="7">Phosphoglucose isomerase</fullName>
        <shortName evidence="7">PGI</shortName>
    </alternativeName>
    <alternativeName>
        <fullName evidence="7">Phosphohexose isomerase</fullName>
        <shortName evidence="7">PHI</shortName>
    </alternativeName>
</protein>
<dbReference type="GO" id="GO:0051156">
    <property type="term" value="P:glucose 6-phosphate metabolic process"/>
    <property type="evidence" value="ECO:0007669"/>
    <property type="project" value="TreeGrafter"/>
</dbReference>
<sequence length="532" mass="58946">MIELDSSPTTLPAWQNLVQLAASANDISITDLFKQDPDRAQRMQVQHDGLLLDYSKNLVNPSIWQQLISLADQSQLKDHRSALFAGEKINVTEGRSVCHPLLRGTPAYETSEAVKKVIAENQNAHVKIQDISERIRNGEWLGSTGKSIQSVIHIGIGGSGLGPELCCQALKGYAHPQLDFYFISNVDGAEILSLLKTLDPEQTLVIVASKTFTTQETLINAKATIKWFKDRLGLTSPQSTNHFIGITTNPDNAEQFGIAAEHILTFDESIGGRYSLWSSIGLTIAIALGNDTFEAILAGARDMDRHFLKEPWGQNMPVIMALLGIWYNNFLKAPSLAVIPYCQRLQLLPAYLQQLDMESNGKSVRCNGESVTYETGPIIWGQTGTNGQHAFFQLLHQGTHLVPVDFIGTANDPLSEREPHDVLLNNMLAQSAALMKGKQDHSLPPSRFYPGNRPSNVLLLDELTPNIFGQLIALYEHKVFVQGSIWNINSFDQWGVELGKEMTSGLLSDQNDTTHMDPSTNFLSQFIKDKTR</sequence>
<dbReference type="Gene3D" id="3.40.50.10490">
    <property type="entry name" value="Glucose-6-phosphate isomerase like protein, domain 1"/>
    <property type="match status" value="2"/>
</dbReference>
<dbReference type="PROSITE" id="PS00765">
    <property type="entry name" value="P_GLUCOSE_ISOMERASE_1"/>
    <property type="match status" value="1"/>
</dbReference>
<feature type="active site" evidence="7">
    <location>
        <position position="500"/>
    </location>
</feature>
<dbReference type="PANTHER" id="PTHR11469:SF1">
    <property type="entry name" value="GLUCOSE-6-PHOSPHATE ISOMERASE"/>
    <property type="match status" value="1"/>
</dbReference>
<name>A0AAW8AYF7_9GAMM</name>
<dbReference type="InterPro" id="IPR023096">
    <property type="entry name" value="G6P_Isomerase_C"/>
</dbReference>
<dbReference type="CDD" id="cd05015">
    <property type="entry name" value="SIS_PGI_1"/>
    <property type="match status" value="1"/>
</dbReference>
<reference evidence="9" key="1">
    <citation type="journal article" date="2010" name="Int. J. Syst. Evol. Microbiol.">
        <title>Porticoccus litoralis gen. nov., sp. nov., a gammaproteobacterium isolated from the Yellow Sea.</title>
        <authorList>
            <person name="Oh H.M."/>
            <person name="Kim H."/>
            <person name="Kim K.M."/>
            <person name="Min G.S."/>
            <person name="Cho J.C."/>
        </authorList>
    </citation>
    <scope>NUCLEOTIDE SEQUENCE</scope>
    <source>
        <strain evidence="9">DSM 25064</strain>
    </source>
</reference>
<dbReference type="GO" id="GO:0097367">
    <property type="term" value="F:carbohydrate derivative binding"/>
    <property type="evidence" value="ECO:0007669"/>
    <property type="project" value="InterPro"/>
</dbReference>
<dbReference type="SUPFAM" id="SSF53697">
    <property type="entry name" value="SIS domain"/>
    <property type="match status" value="1"/>
</dbReference>
<dbReference type="Gene3D" id="1.10.1390.10">
    <property type="match status" value="1"/>
</dbReference>
<evidence type="ECO:0000256" key="7">
    <source>
        <dbReference type="HAMAP-Rule" id="MF_00473"/>
    </source>
</evidence>
<evidence type="ECO:0000256" key="8">
    <source>
        <dbReference type="RuleBase" id="RU000612"/>
    </source>
</evidence>
<dbReference type="GO" id="GO:0048029">
    <property type="term" value="F:monosaccharide binding"/>
    <property type="evidence" value="ECO:0007669"/>
    <property type="project" value="TreeGrafter"/>
</dbReference>
<dbReference type="PRINTS" id="PR00662">
    <property type="entry name" value="G6PISOMERASE"/>
</dbReference>
<keyword evidence="7" id="KW-0963">Cytoplasm</keyword>
<comment type="catalytic activity">
    <reaction evidence="6 7 8">
        <text>alpha-D-glucose 6-phosphate = beta-D-fructose 6-phosphate</text>
        <dbReference type="Rhea" id="RHEA:11816"/>
        <dbReference type="ChEBI" id="CHEBI:57634"/>
        <dbReference type="ChEBI" id="CHEBI:58225"/>
        <dbReference type="EC" id="5.3.1.9"/>
    </reaction>
</comment>
<comment type="pathway">
    <text evidence="7">Carbohydrate biosynthesis; gluconeogenesis.</text>
</comment>
<dbReference type="GO" id="GO:0004347">
    <property type="term" value="F:glucose-6-phosphate isomerase activity"/>
    <property type="evidence" value="ECO:0007669"/>
    <property type="project" value="UniProtKB-UniRule"/>
</dbReference>
<dbReference type="Proteomes" id="UP001178354">
    <property type="component" value="Unassembled WGS sequence"/>
</dbReference>
<comment type="subcellular location">
    <subcellularLocation>
        <location evidence="7">Cytoplasm</location>
    </subcellularLocation>
</comment>
<dbReference type="EC" id="5.3.1.9" evidence="7"/>
<dbReference type="AlphaFoldDB" id="A0AAW8AYF7"/>
<dbReference type="EMBL" id="JAUUUU010000001">
    <property type="protein sequence ID" value="MDP1519891.1"/>
    <property type="molecule type" value="Genomic_DNA"/>
</dbReference>
<evidence type="ECO:0000313" key="9">
    <source>
        <dbReference type="EMBL" id="MDP1519891.1"/>
    </source>
</evidence>
<dbReference type="InterPro" id="IPR035482">
    <property type="entry name" value="SIS_PGI_2"/>
</dbReference>
<dbReference type="InterPro" id="IPR018189">
    <property type="entry name" value="Phosphoglucose_isomerase_CS"/>
</dbReference>
<dbReference type="PROSITE" id="PS51463">
    <property type="entry name" value="P_GLUCOSE_ISOMERASE_3"/>
    <property type="match status" value="1"/>
</dbReference>
<evidence type="ECO:0000256" key="6">
    <source>
        <dbReference type="ARBA" id="ARBA00029321"/>
    </source>
</evidence>
<comment type="function">
    <text evidence="7">Catalyzes the reversible isomerization of glucose-6-phosphate to fructose-6-phosphate.</text>
</comment>
<keyword evidence="4 7" id="KW-0324">Glycolysis</keyword>
<evidence type="ECO:0000256" key="1">
    <source>
        <dbReference type="ARBA" id="ARBA00004926"/>
    </source>
</evidence>
<keyword evidence="5 7" id="KW-0413">Isomerase</keyword>
<dbReference type="CDD" id="cd05016">
    <property type="entry name" value="SIS_PGI_2"/>
    <property type="match status" value="1"/>
</dbReference>
<organism evidence="9 10">
    <name type="scientific">Porticoccus litoralis</name>
    <dbReference type="NCBI Taxonomy" id="434086"/>
    <lineage>
        <taxon>Bacteria</taxon>
        <taxon>Pseudomonadati</taxon>
        <taxon>Pseudomonadota</taxon>
        <taxon>Gammaproteobacteria</taxon>
        <taxon>Cellvibrionales</taxon>
        <taxon>Porticoccaceae</taxon>
        <taxon>Porticoccus</taxon>
    </lineage>
</organism>
<evidence type="ECO:0000256" key="2">
    <source>
        <dbReference type="ARBA" id="ARBA00006604"/>
    </source>
</evidence>
<dbReference type="InterPro" id="IPR001672">
    <property type="entry name" value="G6P_Isomerase"/>
</dbReference>
<proteinExistence type="inferred from homology"/>
<comment type="pathway">
    <text evidence="1 7 8">Carbohydrate degradation; glycolysis; D-glyceraldehyde 3-phosphate and glycerone phosphate from D-glucose: step 2/4.</text>
</comment>
<feature type="active site" description="Proton donor" evidence="7">
    <location>
        <position position="358"/>
    </location>
</feature>
<reference evidence="9" key="2">
    <citation type="submission" date="2023-08" db="EMBL/GenBank/DDBJ databases">
        <authorList>
            <person name="Luo J."/>
        </authorList>
    </citation>
    <scope>NUCLEOTIDE SEQUENCE</scope>
    <source>
        <strain evidence="9">DSM 25064</strain>
    </source>
</reference>
<dbReference type="GO" id="GO:0006096">
    <property type="term" value="P:glycolytic process"/>
    <property type="evidence" value="ECO:0007669"/>
    <property type="project" value="UniProtKB-UniRule"/>
</dbReference>
<dbReference type="PROSITE" id="PS00174">
    <property type="entry name" value="P_GLUCOSE_ISOMERASE_2"/>
    <property type="match status" value="1"/>
</dbReference>
<evidence type="ECO:0000256" key="4">
    <source>
        <dbReference type="ARBA" id="ARBA00023152"/>
    </source>
</evidence>
<accession>A0AAW8AYF7</accession>
<dbReference type="GO" id="GO:0006094">
    <property type="term" value="P:gluconeogenesis"/>
    <property type="evidence" value="ECO:0007669"/>
    <property type="project" value="UniProtKB-UniRule"/>
</dbReference>